<proteinExistence type="predicted"/>
<sequence length="216" mass="24460">MPRGTTKRRPRTTAALIDAAFEVFAERGFYGASIEDICDRAGLTRGAFYSNFANKEELFFRLFDSHADRVVAFWADALAGVEDSDDPLAALFEGLFQQEKDEQHWFLISAEFSLYAIRNPETAEKLAAHDRELREKITPFLRDFFKRAGRKPDVDPDLLARLLTAVHEGGMMQSLVEPAKLPLGTLERTFLEPLFTAVSHETPKRPRRSAARTARP</sequence>
<evidence type="ECO:0000256" key="4">
    <source>
        <dbReference type="ARBA" id="ARBA00023163"/>
    </source>
</evidence>
<evidence type="ECO:0000256" key="2">
    <source>
        <dbReference type="ARBA" id="ARBA00023015"/>
    </source>
</evidence>
<dbReference type="Gene3D" id="1.10.357.10">
    <property type="entry name" value="Tetracycline Repressor, domain 2"/>
    <property type="match status" value="1"/>
</dbReference>
<evidence type="ECO:0000256" key="1">
    <source>
        <dbReference type="ARBA" id="ARBA00022491"/>
    </source>
</evidence>
<evidence type="ECO:0000313" key="8">
    <source>
        <dbReference type="EMBL" id="MFC3510494.1"/>
    </source>
</evidence>
<gene>
    <name evidence="8" type="ORF">ACFORO_10005</name>
</gene>
<reference evidence="9" key="1">
    <citation type="journal article" date="2019" name="Int. J. Syst. Evol. Microbiol.">
        <title>The Global Catalogue of Microorganisms (GCM) 10K type strain sequencing project: providing services to taxonomists for standard genome sequencing and annotation.</title>
        <authorList>
            <consortium name="The Broad Institute Genomics Platform"/>
            <consortium name="The Broad Institute Genome Sequencing Center for Infectious Disease"/>
            <person name="Wu L."/>
            <person name="Ma J."/>
        </authorList>
    </citation>
    <scope>NUCLEOTIDE SEQUENCE [LARGE SCALE GENOMIC DNA]</scope>
    <source>
        <strain evidence="9">CGMCC 4.7682</strain>
    </source>
</reference>
<comment type="caution">
    <text evidence="8">The sequence shown here is derived from an EMBL/GenBank/DDBJ whole genome shotgun (WGS) entry which is preliminary data.</text>
</comment>
<dbReference type="PANTHER" id="PTHR30055:SF241">
    <property type="entry name" value="TRANSCRIPTIONAL REGULATORY PROTEIN"/>
    <property type="match status" value="1"/>
</dbReference>
<keyword evidence="3 5" id="KW-0238">DNA-binding</keyword>
<dbReference type="PROSITE" id="PS50977">
    <property type="entry name" value="HTH_TETR_2"/>
    <property type="match status" value="1"/>
</dbReference>
<protein>
    <submittedName>
        <fullName evidence="8">TetR/AcrR family transcriptional regulator</fullName>
    </submittedName>
</protein>
<dbReference type="RefSeq" id="WP_377868410.1">
    <property type="nucleotide sequence ID" value="NZ_JBHMAY010000006.1"/>
</dbReference>
<evidence type="ECO:0000256" key="5">
    <source>
        <dbReference type="PROSITE-ProRule" id="PRU00335"/>
    </source>
</evidence>
<dbReference type="Proteomes" id="UP001595764">
    <property type="component" value="Unassembled WGS sequence"/>
</dbReference>
<dbReference type="InterPro" id="IPR036271">
    <property type="entry name" value="Tet_transcr_reg_TetR-rel_C_sf"/>
</dbReference>
<dbReference type="InterPro" id="IPR009057">
    <property type="entry name" value="Homeodomain-like_sf"/>
</dbReference>
<feature type="DNA-binding region" description="H-T-H motif" evidence="5">
    <location>
        <begin position="33"/>
        <end position="52"/>
    </location>
</feature>
<dbReference type="PRINTS" id="PR00455">
    <property type="entry name" value="HTHTETR"/>
</dbReference>
<dbReference type="EMBL" id="JBHRWI010000014">
    <property type="protein sequence ID" value="MFC3510494.1"/>
    <property type="molecule type" value="Genomic_DNA"/>
</dbReference>
<dbReference type="Pfam" id="PF13977">
    <property type="entry name" value="TetR_C_6"/>
    <property type="match status" value="1"/>
</dbReference>
<evidence type="ECO:0000256" key="6">
    <source>
        <dbReference type="SAM" id="MobiDB-lite"/>
    </source>
</evidence>
<dbReference type="InterPro" id="IPR001647">
    <property type="entry name" value="HTH_TetR"/>
</dbReference>
<evidence type="ECO:0000259" key="7">
    <source>
        <dbReference type="PROSITE" id="PS50977"/>
    </source>
</evidence>
<dbReference type="SUPFAM" id="SSF48498">
    <property type="entry name" value="Tetracyclin repressor-like, C-terminal domain"/>
    <property type="match status" value="1"/>
</dbReference>
<feature type="domain" description="HTH tetR-type" evidence="7">
    <location>
        <begin position="10"/>
        <end position="70"/>
    </location>
</feature>
<accession>A0ABV7QEA0</accession>
<dbReference type="InterPro" id="IPR039538">
    <property type="entry name" value="BetI_C"/>
</dbReference>
<dbReference type="InterPro" id="IPR050109">
    <property type="entry name" value="HTH-type_TetR-like_transc_reg"/>
</dbReference>
<keyword evidence="1" id="KW-0678">Repressor</keyword>
<organism evidence="8 9">
    <name type="scientific">Amycolatopsis halotolerans</name>
    <dbReference type="NCBI Taxonomy" id="330083"/>
    <lineage>
        <taxon>Bacteria</taxon>
        <taxon>Bacillati</taxon>
        <taxon>Actinomycetota</taxon>
        <taxon>Actinomycetes</taxon>
        <taxon>Pseudonocardiales</taxon>
        <taxon>Pseudonocardiaceae</taxon>
        <taxon>Amycolatopsis</taxon>
    </lineage>
</organism>
<dbReference type="PANTHER" id="PTHR30055">
    <property type="entry name" value="HTH-TYPE TRANSCRIPTIONAL REGULATOR RUTR"/>
    <property type="match status" value="1"/>
</dbReference>
<dbReference type="SUPFAM" id="SSF46689">
    <property type="entry name" value="Homeodomain-like"/>
    <property type="match status" value="1"/>
</dbReference>
<name>A0ABV7QEA0_9PSEU</name>
<keyword evidence="2" id="KW-0805">Transcription regulation</keyword>
<feature type="region of interest" description="Disordered" evidence="6">
    <location>
        <begin position="197"/>
        <end position="216"/>
    </location>
</feature>
<feature type="compositionally biased region" description="Basic residues" evidence="6">
    <location>
        <begin position="205"/>
        <end position="216"/>
    </location>
</feature>
<evidence type="ECO:0000256" key="3">
    <source>
        <dbReference type="ARBA" id="ARBA00023125"/>
    </source>
</evidence>
<keyword evidence="9" id="KW-1185">Reference proteome</keyword>
<evidence type="ECO:0000313" key="9">
    <source>
        <dbReference type="Proteomes" id="UP001595764"/>
    </source>
</evidence>
<keyword evidence="4" id="KW-0804">Transcription</keyword>
<dbReference type="Pfam" id="PF00440">
    <property type="entry name" value="TetR_N"/>
    <property type="match status" value="1"/>
</dbReference>